<organism evidence="2 3">
    <name type="scientific">Rouxiella chamberiensis</name>
    <dbReference type="NCBI Taxonomy" id="1513468"/>
    <lineage>
        <taxon>Bacteria</taxon>
        <taxon>Pseudomonadati</taxon>
        <taxon>Pseudomonadota</taxon>
        <taxon>Gammaproteobacteria</taxon>
        <taxon>Enterobacterales</taxon>
        <taxon>Yersiniaceae</taxon>
        <taxon>Rouxiella</taxon>
    </lineage>
</organism>
<dbReference type="Proteomes" id="UP001164712">
    <property type="component" value="Chromosome"/>
</dbReference>
<dbReference type="InterPro" id="IPR015943">
    <property type="entry name" value="WD40/YVTN_repeat-like_dom_sf"/>
</dbReference>
<dbReference type="GO" id="GO:0016829">
    <property type="term" value="F:lyase activity"/>
    <property type="evidence" value="ECO:0007669"/>
    <property type="project" value="UniProtKB-KW"/>
</dbReference>
<dbReference type="Pfam" id="PF14583">
    <property type="entry name" value="Pectate_lyase22"/>
    <property type="match status" value="1"/>
</dbReference>
<protein>
    <submittedName>
        <fullName evidence="2">Oligogalacturonate lyase family protein</fullName>
    </submittedName>
</protein>
<sequence>MAKGTQIQFNFKTVQDAQTGAHVTRLTPPDVVCHRNYFYQKCFTRDGNRLLFAGEFDGHRNYYLLDIGAQKAVQLTEGAGDNTFGGFLSPDDRYLYYVKHERSLCRVSLADFSEETIYQVPHDWVGYGTWVANSECTRLVGIEILAKDWVALSDWKIFQDFYHSNPHCRLTCVDLLNGKSRVIHQENQWIGHPIYRPFDDKTVAFCHEGPHDLVDARMWLVNEDGSRVRKVKEHAAGESCTHEFWVPDGSALLYVSYLKGHHARYIRRYDPETGEDSSLMTMPACSHLMSNENGTLLVGDGSGTPMDVKDTASHRIENDPWLYIFDTKTRRFAPLAAHNSSWQVLDGDRQVTHPHPSFSPDDRHVLFTSDYEGLTALYLAEIPQSLLTSLGEE</sequence>
<dbReference type="PANTHER" id="PTHR36842:SF1">
    <property type="entry name" value="PROTEIN TOLB"/>
    <property type="match status" value="1"/>
</dbReference>
<evidence type="ECO:0000259" key="1">
    <source>
        <dbReference type="Pfam" id="PF14583"/>
    </source>
</evidence>
<dbReference type="InterPro" id="IPR027946">
    <property type="entry name" value="Ogl_dom"/>
</dbReference>
<accession>A0ABY7HR52</accession>
<keyword evidence="3" id="KW-1185">Reference proteome</keyword>
<feature type="domain" description="Oligogalacturonate lyase" evidence="1">
    <location>
        <begin position="1"/>
        <end position="385"/>
    </location>
</feature>
<dbReference type="EMBL" id="CP114058">
    <property type="protein sequence ID" value="WAT01645.1"/>
    <property type="molecule type" value="Genomic_DNA"/>
</dbReference>
<evidence type="ECO:0000313" key="3">
    <source>
        <dbReference type="Proteomes" id="UP001164712"/>
    </source>
</evidence>
<gene>
    <name evidence="2" type="ORF">O1V66_02475</name>
</gene>
<dbReference type="SUPFAM" id="SSF82171">
    <property type="entry name" value="DPP6 N-terminal domain-like"/>
    <property type="match status" value="1"/>
</dbReference>
<dbReference type="Gene3D" id="2.130.10.10">
    <property type="entry name" value="YVTN repeat-like/Quinoprotein amine dehydrogenase"/>
    <property type="match status" value="1"/>
</dbReference>
<dbReference type="PANTHER" id="PTHR36842">
    <property type="entry name" value="PROTEIN TOLB HOMOLOG"/>
    <property type="match status" value="1"/>
</dbReference>
<evidence type="ECO:0000313" key="2">
    <source>
        <dbReference type="EMBL" id="WAT01645.1"/>
    </source>
</evidence>
<name>A0ABY7HR52_9GAMM</name>
<reference evidence="2" key="1">
    <citation type="submission" date="2022-12" db="EMBL/GenBank/DDBJ databases">
        <title>Complete genome sequence of an Australian strain of Rouxiella badensis DAR84756 and resolution of the R. badensis DSM100043 and R. chamberiensis DSM28324 genomes.</title>
        <authorList>
            <person name="Paul S."/>
            <person name="Anderson P.J."/>
            <person name="Maynard G."/>
            <person name="Dyall-Smith M."/>
            <person name="Kudinha T."/>
        </authorList>
    </citation>
    <scope>NUCLEOTIDE SEQUENCE</scope>
    <source>
        <strain evidence="2">DSM 28324</strain>
    </source>
</reference>
<dbReference type="RefSeq" id="WP_045047319.1">
    <property type="nucleotide sequence ID" value="NZ_CP114058.1"/>
</dbReference>
<keyword evidence="2" id="KW-0456">Lyase</keyword>
<proteinExistence type="predicted"/>